<dbReference type="Pfam" id="PF03732">
    <property type="entry name" value="Retrotrans_gag"/>
    <property type="match status" value="1"/>
</dbReference>
<organism evidence="2 3">
    <name type="scientific">Cajanus cajan</name>
    <name type="common">Pigeon pea</name>
    <name type="synonym">Cajanus indicus</name>
    <dbReference type="NCBI Taxonomy" id="3821"/>
    <lineage>
        <taxon>Eukaryota</taxon>
        <taxon>Viridiplantae</taxon>
        <taxon>Streptophyta</taxon>
        <taxon>Embryophyta</taxon>
        <taxon>Tracheophyta</taxon>
        <taxon>Spermatophyta</taxon>
        <taxon>Magnoliopsida</taxon>
        <taxon>eudicotyledons</taxon>
        <taxon>Gunneridae</taxon>
        <taxon>Pentapetalae</taxon>
        <taxon>rosids</taxon>
        <taxon>fabids</taxon>
        <taxon>Fabales</taxon>
        <taxon>Fabaceae</taxon>
        <taxon>Papilionoideae</taxon>
        <taxon>50 kb inversion clade</taxon>
        <taxon>NPAAA clade</taxon>
        <taxon>indigoferoid/millettioid clade</taxon>
        <taxon>Phaseoleae</taxon>
        <taxon>Cajanus</taxon>
    </lineage>
</organism>
<dbReference type="InterPro" id="IPR005162">
    <property type="entry name" value="Retrotrans_gag_dom"/>
</dbReference>
<protein>
    <recommendedName>
        <fullName evidence="1">Retrotransposon gag domain-containing protein</fullName>
    </recommendedName>
</protein>
<proteinExistence type="predicted"/>
<keyword evidence="3" id="KW-1185">Reference proteome</keyword>
<feature type="domain" description="Retrotransposon gag" evidence="1">
    <location>
        <begin position="2"/>
        <end position="75"/>
    </location>
</feature>
<evidence type="ECO:0000259" key="1">
    <source>
        <dbReference type="Pfam" id="PF03732"/>
    </source>
</evidence>
<sequence>MLTGEAEYWWEGTCQMLIGHGIVVDWVFFKRAFLVKYFPKSVRHAREAEFMRLQQGEMLVTEYAMRFEHLARFYTQATSKRLGSVGSLLKA</sequence>
<evidence type="ECO:0000313" key="3">
    <source>
        <dbReference type="Proteomes" id="UP000075243"/>
    </source>
</evidence>
<name>A0A151UF45_CAJCA</name>
<dbReference type="Proteomes" id="UP000075243">
    <property type="component" value="Unassembled WGS sequence"/>
</dbReference>
<evidence type="ECO:0000313" key="2">
    <source>
        <dbReference type="EMBL" id="KYP77936.1"/>
    </source>
</evidence>
<dbReference type="AlphaFoldDB" id="A0A151UF45"/>
<comment type="caution">
    <text evidence="2">The sequence shown here is derived from an EMBL/GenBank/DDBJ whole genome shotgun (WGS) entry which is preliminary data.</text>
</comment>
<accession>A0A151UF45</accession>
<reference evidence="2" key="1">
    <citation type="journal article" date="2012" name="Nat. Biotechnol.">
        <title>Draft genome sequence of pigeonpea (Cajanus cajan), an orphan legume crop of resource-poor farmers.</title>
        <authorList>
            <person name="Varshney R.K."/>
            <person name="Chen W."/>
            <person name="Li Y."/>
            <person name="Bharti A.K."/>
            <person name="Saxena R.K."/>
            <person name="Schlueter J.A."/>
            <person name="Donoghue M.T."/>
            <person name="Azam S."/>
            <person name="Fan G."/>
            <person name="Whaley A.M."/>
            <person name="Farmer A.D."/>
            <person name="Sheridan J."/>
            <person name="Iwata A."/>
            <person name="Tuteja R."/>
            <person name="Penmetsa R.V."/>
            <person name="Wu W."/>
            <person name="Upadhyaya H.D."/>
            <person name="Yang S.P."/>
            <person name="Shah T."/>
            <person name="Saxena K.B."/>
            <person name="Michael T."/>
            <person name="McCombie W.R."/>
            <person name="Yang B."/>
            <person name="Zhang G."/>
            <person name="Yang H."/>
            <person name="Wang J."/>
            <person name="Spillane C."/>
            <person name="Cook D.R."/>
            <person name="May G.D."/>
            <person name="Xu X."/>
            <person name="Jackson S.A."/>
        </authorList>
    </citation>
    <scope>NUCLEOTIDE SEQUENCE [LARGE SCALE GENOMIC DNA]</scope>
</reference>
<gene>
    <name evidence="2" type="ORF">KK1_049424</name>
</gene>
<dbReference type="EMBL" id="AGCT01037730">
    <property type="protein sequence ID" value="KYP77936.1"/>
    <property type="molecule type" value="Genomic_DNA"/>
</dbReference>
<dbReference type="Gramene" id="C.cajan_46756.t">
    <property type="protein sequence ID" value="C.cajan_46756.t.cds1"/>
    <property type="gene ID" value="C.cajan_46756"/>
</dbReference>